<name>A0AAW5N9T1_9BACT</name>
<comment type="caution">
    <text evidence="1">The sequence shown here is derived from an EMBL/GenBank/DDBJ whole genome shotgun (WGS) entry which is preliminary data.</text>
</comment>
<dbReference type="AlphaFoldDB" id="A0AAW5N9T1"/>
<accession>A0AAW5N9T1</accession>
<proteinExistence type="predicted"/>
<protein>
    <submittedName>
        <fullName evidence="1">Uncharacterized protein</fullName>
    </submittedName>
</protein>
<evidence type="ECO:0000313" key="2">
    <source>
        <dbReference type="Proteomes" id="UP001204579"/>
    </source>
</evidence>
<dbReference type="EMBL" id="JANRHJ010000010">
    <property type="protein sequence ID" value="MCR8874299.1"/>
    <property type="molecule type" value="Genomic_DNA"/>
</dbReference>
<evidence type="ECO:0000313" key="1">
    <source>
        <dbReference type="EMBL" id="MCR8874299.1"/>
    </source>
</evidence>
<reference evidence="1 2" key="1">
    <citation type="submission" date="2022-08" db="EMBL/GenBank/DDBJ databases">
        <authorList>
            <person name="Zeman M."/>
            <person name="Kubasova T."/>
        </authorList>
    </citation>
    <scope>NUCLEOTIDE SEQUENCE [LARGE SCALE GENOMIC DNA]</scope>
    <source>
        <strain evidence="1 2">ET62</strain>
    </source>
</reference>
<gene>
    <name evidence="1" type="ORF">NW209_09785</name>
</gene>
<dbReference type="RefSeq" id="WP_022340686.1">
    <property type="nucleotide sequence ID" value="NZ_JANRHJ010000010.1"/>
</dbReference>
<sequence length="345" mass="38369">MAVLETLPSVNLKWDDIRDTLNAGGGSVTNVVSTAFLEKNINIFSFYKPHHGIYDFPPSVPYTDAKGGLYLDEVNHVIKWNAPKGGSGSPYRLSDFCGYKYKSLPPSVDGTQLRATADMTSVSFDVTIEPTWGDSKFDWGLVCGGFTFANMQIKCEVYNQDKTLIGSSFFKVSDIKSTGRVTMTLNRNNQIDRTDTKIYVKGYFCDYDGNVLCPIPTTTDGYVEKPLTVTQSVYLYAGAVTINNTSFAAKIRMLEGEGSWVSNMVVDITNNGTSDYVAGTGFPQAQWRWRAVDGSYTGSWQGGERIDECTNIPRYITRTGYVDPGKWPTYGSVTKWYIDINIKMN</sequence>
<dbReference type="Proteomes" id="UP001204579">
    <property type="component" value="Unassembled WGS sequence"/>
</dbReference>
<keyword evidence="2" id="KW-1185">Reference proteome</keyword>
<organism evidence="1 2">
    <name type="scientific">Phocaeicola barnesiae</name>
    <dbReference type="NCBI Taxonomy" id="376804"/>
    <lineage>
        <taxon>Bacteria</taxon>
        <taxon>Pseudomonadati</taxon>
        <taxon>Bacteroidota</taxon>
        <taxon>Bacteroidia</taxon>
        <taxon>Bacteroidales</taxon>
        <taxon>Bacteroidaceae</taxon>
        <taxon>Phocaeicola</taxon>
    </lineage>
</organism>